<evidence type="ECO:0000313" key="3">
    <source>
        <dbReference type="Proteomes" id="UP000295197"/>
    </source>
</evidence>
<dbReference type="EMBL" id="SMBZ01000001">
    <property type="protein sequence ID" value="TCV20776.1"/>
    <property type="molecule type" value="Genomic_DNA"/>
</dbReference>
<evidence type="ECO:0000256" key="1">
    <source>
        <dbReference type="SAM" id="SignalP"/>
    </source>
</evidence>
<name>A0A4R3W292_9SPHI</name>
<keyword evidence="1" id="KW-0732">Signal</keyword>
<evidence type="ECO:0008006" key="4">
    <source>
        <dbReference type="Google" id="ProtNLM"/>
    </source>
</evidence>
<gene>
    <name evidence="2" type="ORF">EDC17_1001119</name>
</gene>
<dbReference type="OrthoDB" id="679569at2"/>
<sequence length="162" mass="18063">MKGKFSLRIICLSLLFPLTLWSCMGDSESSSTSTDSIANTSDAVVEPKVSSVTWKYDAEADSMVQLAVPDSLSIDQVLADLNKQYQSMQLDLVKTSGDTIFVKMNDVTFLSQMGSSGNYGVLAEIVYSLTEVRPFQFVYLDFEELDHATPGLYDRERFNNKL</sequence>
<feature type="chain" id="PRO_5020241874" description="Sporulation and spore germination protein" evidence="1">
    <location>
        <begin position="23"/>
        <end position="162"/>
    </location>
</feature>
<accession>A0A4R3W292</accession>
<dbReference type="Proteomes" id="UP000295197">
    <property type="component" value="Unassembled WGS sequence"/>
</dbReference>
<evidence type="ECO:0000313" key="2">
    <source>
        <dbReference type="EMBL" id="TCV20776.1"/>
    </source>
</evidence>
<dbReference type="RefSeq" id="WP_132775902.1">
    <property type="nucleotide sequence ID" value="NZ_SMBZ01000001.1"/>
</dbReference>
<comment type="caution">
    <text evidence="2">The sequence shown here is derived from an EMBL/GenBank/DDBJ whole genome shotgun (WGS) entry which is preliminary data.</text>
</comment>
<proteinExistence type="predicted"/>
<protein>
    <recommendedName>
        <fullName evidence="4">Sporulation and spore germination protein</fullName>
    </recommendedName>
</protein>
<keyword evidence="3" id="KW-1185">Reference proteome</keyword>
<organism evidence="2 3">
    <name type="scientific">Sphingobacterium alimentarium</name>
    <dbReference type="NCBI Taxonomy" id="797292"/>
    <lineage>
        <taxon>Bacteria</taxon>
        <taxon>Pseudomonadati</taxon>
        <taxon>Bacteroidota</taxon>
        <taxon>Sphingobacteriia</taxon>
        <taxon>Sphingobacteriales</taxon>
        <taxon>Sphingobacteriaceae</taxon>
        <taxon>Sphingobacterium</taxon>
    </lineage>
</organism>
<reference evidence="2 3" key="1">
    <citation type="submission" date="2019-03" db="EMBL/GenBank/DDBJ databases">
        <title>Genomic Encyclopedia of Type Strains, Phase IV (KMG-IV): sequencing the most valuable type-strain genomes for metagenomic binning, comparative biology and taxonomic classification.</title>
        <authorList>
            <person name="Goeker M."/>
        </authorList>
    </citation>
    <scope>NUCLEOTIDE SEQUENCE [LARGE SCALE GENOMIC DNA]</scope>
    <source>
        <strain evidence="2 3">DSM 22362</strain>
    </source>
</reference>
<feature type="signal peptide" evidence="1">
    <location>
        <begin position="1"/>
        <end position="22"/>
    </location>
</feature>
<dbReference type="AlphaFoldDB" id="A0A4R3W292"/>